<dbReference type="Gene3D" id="2.60.40.150">
    <property type="entry name" value="C2 domain"/>
    <property type="match status" value="1"/>
</dbReference>
<dbReference type="InterPro" id="IPR035927">
    <property type="entry name" value="DUSP-like_sf"/>
</dbReference>
<name>A0AAV1TH86_9STRA</name>
<dbReference type="Pfam" id="PF00168">
    <property type="entry name" value="C2"/>
    <property type="match status" value="2"/>
</dbReference>
<dbReference type="InterPro" id="IPR000008">
    <property type="entry name" value="C2_dom"/>
</dbReference>
<dbReference type="SMART" id="SM00695">
    <property type="entry name" value="DUSP"/>
    <property type="match status" value="1"/>
</dbReference>
<dbReference type="GO" id="GO:0004843">
    <property type="term" value="F:cysteine-type deubiquitinase activity"/>
    <property type="evidence" value="ECO:0007669"/>
    <property type="project" value="InterPro"/>
</dbReference>
<reference evidence="3" key="1">
    <citation type="submission" date="2024-01" db="EMBL/GenBank/DDBJ databases">
        <authorList>
            <person name="Webb A."/>
        </authorList>
    </citation>
    <scope>NUCLEOTIDE SEQUENCE</scope>
    <source>
        <strain evidence="3">Pm1</strain>
    </source>
</reference>
<dbReference type="SMART" id="SM00239">
    <property type="entry name" value="C2"/>
    <property type="match status" value="1"/>
</dbReference>
<dbReference type="CDD" id="cd00030">
    <property type="entry name" value="C2"/>
    <property type="match status" value="1"/>
</dbReference>
<dbReference type="PROSITE" id="PS50004">
    <property type="entry name" value="C2"/>
    <property type="match status" value="1"/>
</dbReference>
<sequence>MMSTAASSRAFNGALELTPRHDQPLLLPGSAALDAMATPCAVSVRVVAAVDLQPMQKAVSSNPMVEVALVLDDGSSQFQCSSRWEEGHDDLKALPPSLTSSRGHWSDRGDRRQSYRLGTNVFKSKVVKSSLNPIWNLDVDFGDVDADSVAGVLFTVRHVERFGLVKRDVGQMLLSLSDLVELKLQPPHQQTFGLQPTDEMVRREKWEGSLRNRKCGKITVRFNGYGVPSSYAFKTDGRPSNMVNTVVTHEDEFGSNATSFSVHDVRTEVRNLQRFHQTKPQVGETWFVVSAAWIRAWLLFVSKYKGEEAYNPGNVDNMPLISDDLTNGTFQIKTGLVIKKDFRVINKESWDYYQKVYGGGPAIEVRIPADCSKPAQWLEHFQLDEAGRVNSNYVDTL</sequence>
<comment type="caution">
    <text evidence="3">The sequence shown here is derived from an EMBL/GenBank/DDBJ whole genome shotgun (WGS) entry which is preliminary data.</text>
</comment>
<dbReference type="Pfam" id="PF06337">
    <property type="entry name" value="DUSP"/>
    <property type="match status" value="1"/>
</dbReference>
<dbReference type="InterPro" id="IPR035892">
    <property type="entry name" value="C2_domain_sf"/>
</dbReference>
<evidence type="ECO:0000313" key="4">
    <source>
        <dbReference type="Proteomes" id="UP001162060"/>
    </source>
</evidence>
<feature type="domain" description="DUSP" evidence="2">
    <location>
        <begin position="263"/>
        <end position="369"/>
    </location>
</feature>
<dbReference type="EMBL" id="CAKLBY020000052">
    <property type="protein sequence ID" value="CAK7920644.1"/>
    <property type="molecule type" value="Genomic_DNA"/>
</dbReference>
<accession>A0AAV1TH86</accession>
<proteinExistence type="predicted"/>
<protein>
    <submittedName>
        <fullName evidence="3">Uncharacterized protein</fullName>
    </submittedName>
</protein>
<evidence type="ECO:0000259" key="2">
    <source>
        <dbReference type="PROSITE" id="PS51283"/>
    </source>
</evidence>
<gene>
    <name evidence="3" type="ORF">PM001_LOCUS6770</name>
</gene>
<dbReference type="AlphaFoldDB" id="A0AAV1TH86"/>
<evidence type="ECO:0000313" key="3">
    <source>
        <dbReference type="EMBL" id="CAK7920644.1"/>
    </source>
</evidence>
<feature type="domain" description="C2" evidence="1">
    <location>
        <begin position="23"/>
        <end position="192"/>
    </location>
</feature>
<dbReference type="SUPFAM" id="SSF49562">
    <property type="entry name" value="C2 domain (Calcium/lipid-binding domain, CaLB)"/>
    <property type="match status" value="1"/>
</dbReference>
<evidence type="ECO:0000259" key="1">
    <source>
        <dbReference type="PROSITE" id="PS50004"/>
    </source>
</evidence>
<dbReference type="Gene3D" id="3.30.2230.10">
    <property type="entry name" value="DUSP-like"/>
    <property type="match status" value="1"/>
</dbReference>
<dbReference type="InterPro" id="IPR006615">
    <property type="entry name" value="Pept_C19_DUSP"/>
</dbReference>
<dbReference type="Proteomes" id="UP001162060">
    <property type="component" value="Unassembled WGS sequence"/>
</dbReference>
<dbReference type="SUPFAM" id="SSF143791">
    <property type="entry name" value="DUSP-like"/>
    <property type="match status" value="1"/>
</dbReference>
<dbReference type="PROSITE" id="PS51283">
    <property type="entry name" value="DUSP"/>
    <property type="match status" value="1"/>
</dbReference>
<organism evidence="3 4">
    <name type="scientific">Peronospora matthiolae</name>
    <dbReference type="NCBI Taxonomy" id="2874970"/>
    <lineage>
        <taxon>Eukaryota</taxon>
        <taxon>Sar</taxon>
        <taxon>Stramenopiles</taxon>
        <taxon>Oomycota</taxon>
        <taxon>Peronosporomycetes</taxon>
        <taxon>Peronosporales</taxon>
        <taxon>Peronosporaceae</taxon>
        <taxon>Peronospora</taxon>
    </lineage>
</organism>